<feature type="signal peptide" evidence="9">
    <location>
        <begin position="1"/>
        <end position="23"/>
    </location>
</feature>
<dbReference type="Pfam" id="PF00112">
    <property type="entry name" value="Peptidase_C1"/>
    <property type="match status" value="1"/>
</dbReference>
<keyword evidence="5 9" id="KW-0732">Signal</keyword>
<dbReference type="PRINTS" id="PR00705">
    <property type="entry name" value="PAPAIN"/>
</dbReference>
<comment type="subcellular location">
    <subcellularLocation>
        <location evidence="1">Vacuole</location>
    </subcellularLocation>
</comment>
<proteinExistence type="inferred from homology"/>
<evidence type="ECO:0000256" key="1">
    <source>
        <dbReference type="ARBA" id="ARBA00004116"/>
    </source>
</evidence>
<evidence type="ECO:0000313" key="12">
    <source>
        <dbReference type="EnsemblPlants" id="OB04G13200.1"/>
    </source>
</evidence>
<comment type="similarity">
    <text evidence="2">Belongs to the peptidase C1 family.</text>
</comment>
<evidence type="ECO:0000256" key="2">
    <source>
        <dbReference type="ARBA" id="ARBA00008455"/>
    </source>
</evidence>
<dbReference type="InterPro" id="IPR025661">
    <property type="entry name" value="Pept_asp_AS"/>
</dbReference>
<dbReference type="GeneID" id="102721724"/>
<dbReference type="InterPro" id="IPR013201">
    <property type="entry name" value="Prot_inhib_I29"/>
</dbReference>
<dbReference type="SUPFAM" id="SSF54001">
    <property type="entry name" value="Cysteine proteinases"/>
    <property type="match status" value="1"/>
</dbReference>
<evidence type="ECO:0000256" key="6">
    <source>
        <dbReference type="ARBA" id="ARBA00022801"/>
    </source>
</evidence>
<dbReference type="InterPro" id="IPR000668">
    <property type="entry name" value="Peptidase_C1A_C"/>
</dbReference>
<dbReference type="eggNOG" id="KOG1543">
    <property type="taxonomic scope" value="Eukaryota"/>
</dbReference>
<dbReference type="InterPro" id="IPR038765">
    <property type="entry name" value="Papain-like_cys_pep_sf"/>
</dbReference>
<keyword evidence="7" id="KW-0788">Thiol protease</keyword>
<dbReference type="PROSITE" id="PS00640">
    <property type="entry name" value="THIOL_PROTEASE_ASN"/>
    <property type="match status" value="1"/>
</dbReference>
<dbReference type="Gene3D" id="3.90.70.10">
    <property type="entry name" value="Cysteine proteinases"/>
    <property type="match status" value="1"/>
</dbReference>
<dbReference type="MEROPS" id="I29.003"/>
<reference evidence="12" key="1">
    <citation type="journal article" date="2013" name="Nat. Commun.">
        <title>Whole-genome sequencing of Oryza brachyantha reveals mechanisms underlying Oryza genome evolution.</title>
        <authorList>
            <person name="Chen J."/>
            <person name="Huang Q."/>
            <person name="Gao D."/>
            <person name="Wang J."/>
            <person name="Lang Y."/>
            <person name="Liu T."/>
            <person name="Li B."/>
            <person name="Bai Z."/>
            <person name="Luis Goicoechea J."/>
            <person name="Liang C."/>
            <person name="Chen C."/>
            <person name="Zhang W."/>
            <person name="Sun S."/>
            <person name="Liao Y."/>
            <person name="Zhang X."/>
            <person name="Yang L."/>
            <person name="Song C."/>
            <person name="Wang M."/>
            <person name="Shi J."/>
            <person name="Liu G."/>
            <person name="Liu J."/>
            <person name="Zhou H."/>
            <person name="Zhou W."/>
            <person name="Yu Q."/>
            <person name="An N."/>
            <person name="Chen Y."/>
            <person name="Cai Q."/>
            <person name="Wang B."/>
            <person name="Liu B."/>
            <person name="Min J."/>
            <person name="Huang Y."/>
            <person name="Wu H."/>
            <person name="Li Z."/>
            <person name="Zhang Y."/>
            <person name="Yin Y."/>
            <person name="Song W."/>
            <person name="Jiang J."/>
            <person name="Jackson S.A."/>
            <person name="Wing R.A."/>
            <person name="Wang J."/>
            <person name="Chen M."/>
        </authorList>
    </citation>
    <scope>NUCLEOTIDE SEQUENCE [LARGE SCALE GENOMIC DNA]</scope>
    <source>
        <strain evidence="12">cv. IRGC 101232</strain>
    </source>
</reference>
<dbReference type="SMART" id="SM00645">
    <property type="entry name" value="Pept_C1"/>
    <property type="match status" value="1"/>
</dbReference>
<dbReference type="AlphaFoldDB" id="J3LVZ5"/>
<dbReference type="SMART" id="SM00848">
    <property type="entry name" value="Inhibitor_I29"/>
    <property type="match status" value="1"/>
</dbReference>
<dbReference type="CDD" id="cd02248">
    <property type="entry name" value="Peptidase_C1A"/>
    <property type="match status" value="1"/>
</dbReference>
<feature type="chain" id="PRO_5018557286" description="Peptidase C1A papain C-terminal domain-containing protein" evidence="9">
    <location>
        <begin position="24"/>
        <end position="342"/>
    </location>
</feature>
<dbReference type="InterPro" id="IPR013128">
    <property type="entry name" value="Peptidase_C1A"/>
</dbReference>
<evidence type="ECO:0000256" key="4">
    <source>
        <dbReference type="ARBA" id="ARBA00022670"/>
    </source>
</evidence>
<accession>J3LVZ5</accession>
<evidence type="ECO:0008006" key="14">
    <source>
        <dbReference type="Google" id="ProtNLM"/>
    </source>
</evidence>
<organism evidence="12">
    <name type="scientific">Oryza brachyantha</name>
    <name type="common">malo sina</name>
    <dbReference type="NCBI Taxonomy" id="4533"/>
    <lineage>
        <taxon>Eukaryota</taxon>
        <taxon>Viridiplantae</taxon>
        <taxon>Streptophyta</taxon>
        <taxon>Embryophyta</taxon>
        <taxon>Tracheophyta</taxon>
        <taxon>Spermatophyta</taxon>
        <taxon>Magnoliopsida</taxon>
        <taxon>Liliopsida</taxon>
        <taxon>Poales</taxon>
        <taxon>Poaceae</taxon>
        <taxon>BOP clade</taxon>
        <taxon>Oryzoideae</taxon>
        <taxon>Oryzeae</taxon>
        <taxon>Oryzinae</taxon>
        <taxon>Oryza</taxon>
    </lineage>
</organism>
<evidence type="ECO:0000313" key="13">
    <source>
        <dbReference type="Proteomes" id="UP000006038"/>
    </source>
</evidence>
<dbReference type="GO" id="GO:0005773">
    <property type="term" value="C:vacuole"/>
    <property type="evidence" value="ECO:0007669"/>
    <property type="project" value="UniProtKB-SubCell"/>
</dbReference>
<dbReference type="KEGG" id="obr:102721724"/>
<evidence type="ECO:0000256" key="8">
    <source>
        <dbReference type="ARBA" id="ARBA00023157"/>
    </source>
</evidence>
<evidence type="ECO:0000256" key="3">
    <source>
        <dbReference type="ARBA" id="ARBA00022554"/>
    </source>
</evidence>
<keyword evidence="4" id="KW-0645">Protease</keyword>
<dbReference type="PANTHER" id="PTHR12411">
    <property type="entry name" value="CYSTEINE PROTEASE FAMILY C1-RELATED"/>
    <property type="match status" value="1"/>
</dbReference>
<feature type="domain" description="Cathepsin propeptide inhibitor" evidence="11">
    <location>
        <begin position="38"/>
        <end position="95"/>
    </location>
</feature>
<evidence type="ECO:0000259" key="10">
    <source>
        <dbReference type="SMART" id="SM00645"/>
    </source>
</evidence>
<evidence type="ECO:0000259" key="11">
    <source>
        <dbReference type="SMART" id="SM00848"/>
    </source>
</evidence>
<keyword evidence="6" id="KW-0378">Hydrolase</keyword>
<keyword evidence="8" id="KW-1015">Disulfide bond</keyword>
<dbReference type="EnsemblPlants" id="OB04G13200.1">
    <property type="protein sequence ID" value="OB04G13200.1"/>
    <property type="gene ID" value="OB04G13200"/>
</dbReference>
<dbReference type="PROSITE" id="PS00639">
    <property type="entry name" value="THIOL_PROTEASE_HIS"/>
    <property type="match status" value="1"/>
</dbReference>
<name>J3LVZ5_ORYBR</name>
<feature type="domain" description="Peptidase C1A papain C-terminal" evidence="10">
    <location>
        <begin position="125"/>
        <end position="341"/>
    </location>
</feature>
<sequence>MAIPSAPLVAVLGCLYLCSAVLAARELGDDDAAMAARHERWMAQYGRVYKDAAEKARRFEVFKANVAFIESFNGGGGRKFWLGVNQFADLTNYEFRATNTNKGFIPSTVRVPTGFRYENVSIDALPATVDWRTKGAVTPIKDQGQCGCCWAFSAVAAMEGIVKLSTGKLISLSEQELVDCDVHGEDQGCEGGLMDDAFKFIVNNGGLTTESNYPYTAADGKCKGGSGSAAATIKGYEDVPANDEAALMKAVASQPVSVAVDGGDMTFQFYSGGVMSGSCGTDLDHGIVAIGYGTAGDGTKYWLLKNSWGTTWGENGFLRMEKDISDKRGMCGLAMEPSYPTA</sequence>
<dbReference type="InterPro" id="IPR039417">
    <property type="entry name" value="Peptidase_C1A_papain-like"/>
</dbReference>
<gene>
    <name evidence="12" type="primary">LOC102721724</name>
</gene>
<dbReference type="InterPro" id="IPR000169">
    <property type="entry name" value="Pept_cys_AS"/>
</dbReference>
<dbReference type="OrthoDB" id="10253408at2759"/>
<dbReference type="Pfam" id="PF08246">
    <property type="entry name" value="Inhibitor_I29"/>
    <property type="match status" value="1"/>
</dbReference>
<dbReference type="InterPro" id="IPR025660">
    <property type="entry name" value="Pept_his_AS"/>
</dbReference>
<protein>
    <recommendedName>
        <fullName evidence="14">Peptidase C1A papain C-terminal domain-containing protein</fullName>
    </recommendedName>
</protein>
<dbReference type="Proteomes" id="UP000006038">
    <property type="component" value="Chromosome 4"/>
</dbReference>
<evidence type="ECO:0000256" key="9">
    <source>
        <dbReference type="SAM" id="SignalP"/>
    </source>
</evidence>
<keyword evidence="3" id="KW-0926">Vacuole</keyword>
<dbReference type="HOGENOM" id="CLU_012184_1_0_1"/>
<dbReference type="RefSeq" id="XP_006652104.1">
    <property type="nucleotide sequence ID" value="XM_006652041.2"/>
</dbReference>
<dbReference type="FunFam" id="3.90.70.10:FF:000023">
    <property type="entry name" value="Senescence-specific cysteine protease SAG39"/>
    <property type="match status" value="1"/>
</dbReference>
<reference evidence="12" key="2">
    <citation type="submission" date="2013-04" db="UniProtKB">
        <authorList>
            <consortium name="EnsemblPlants"/>
        </authorList>
    </citation>
    <scope>IDENTIFICATION</scope>
</reference>
<dbReference type="GO" id="GO:0006508">
    <property type="term" value="P:proteolysis"/>
    <property type="evidence" value="ECO:0007669"/>
    <property type="project" value="UniProtKB-KW"/>
</dbReference>
<dbReference type="GO" id="GO:0008234">
    <property type="term" value="F:cysteine-type peptidase activity"/>
    <property type="evidence" value="ECO:0007669"/>
    <property type="project" value="UniProtKB-KW"/>
</dbReference>
<evidence type="ECO:0000256" key="5">
    <source>
        <dbReference type="ARBA" id="ARBA00022729"/>
    </source>
</evidence>
<dbReference type="OMA" id="IYFEPRC"/>
<dbReference type="PROSITE" id="PS00139">
    <property type="entry name" value="THIOL_PROTEASE_CYS"/>
    <property type="match status" value="1"/>
</dbReference>
<dbReference type="MEROPS" id="C01.104"/>
<evidence type="ECO:0000256" key="7">
    <source>
        <dbReference type="ARBA" id="ARBA00022807"/>
    </source>
</evidence>
<dbReference type="Gramene" id="OB04G13200.1">
    <property type="protein sequence ID" value="OB04G13200.1"/>
    <property type="gene ID" value="OB04G13200"/>
</dbReference>
<keyword evidence="13" id="KW-1185">Reference proteome</keyword>